<dbReference type="SUPFAM" id="SSF55315">
    <property type="entry name" value="L30e-like"/>
    <property type="match status" value="1"/>
</dbReference>
<dbReference type="InterPro" id="IPR029028">
    <property type="entry name" value="Alpha/beta_knot_MTases"/>
</dbReference>
<evidence type="ECO:0000259" key="4">
    <source>
        <dbReference type="SMART" id="SM00967"/>
    </source>
</evidence>
<protein>
    <submittedName>
        <fullName evidence="5">Putative TrmH family tRNA/rRNA methyltransferase</fullName>
    </submittedName>
</protein>
<proteinExistence type="inferred from homology"/>
<evidence type="ECO:0000313" key="6">
    <source>
        <dbReference type="Proteomes" id="UP000235589"/>
    </source>
</evidence>
<dbReference type="EMBL" id="CP020991">
    <property type="protein sequence ID" value="AUO18530.1"/>
    <property type="molecule type" value="Genomic_DNA"/>
</dbReference>
<dbReference type="GeneID" id="98061775"/>
<dbReference type="GO" id="GO:0008173">
    <property type="term" value="F:RNA methyltransferase activity"/>
    <property type="evidence" value="ECO:0007669"/>
    <property type="project" value="InterPro"/>
</dbReference>
<dbReference type="SMART" id="SM00967">
    <property type="entry name" value="SpoU_sub_bind"/>
    <property type="match status" value="1"/>
</dbReference>
<dbReference type="InterPro" id="IPR001537">
    <property type="entry name" value="SpoU_MeTrfase"/>
</dbReference>
<dbReference type="InterPro" id="IPR029026">
    <property type="entry name" value="tRNA_m1G_MTases_N"/>
</dbReference>
<dbReference type="Gene3D" id="3.40.1280.10">
    <property type="match status" value="1"/>
</dbReference>
<dbReference type="Gene3D" id="3.30.1330.30">
    <property type="match status" value="1"/>
</dbReference>
<feature type="domain" description="RNA 2-O ribose methyltransferase substrate binding" evidence="4">
    <location>
        <begin position="32"/>
        <end position="107"/>
    </location>
</feature>
<dbReference type="GO" id="GO:0032259">
    <property type="term" value="P:methylation"/>
    <property type="evidence" value="ECO:0007669"/>
    <property type="project" value="UniProtKB-KW"/>
</dbReference>
<dbReference type="CDD" id="cd18095">
    <property type="entry name" value="SpoU-like_rRNA-MTase"/>
    <property type="match status" value="1"/>
</dbReference>
<evidence type="ECO:0000256" key="1">
    <source>
        <dbReference type="ARBA" id="ARBA00007228"/>
    </source>
</evidence>
<evidence type="ECO:0000313" key="5">
    <source>
        <dbReference type="EMBL" id="AUO18530.1"/>
    </source>
</evidence>
<dbReference type="RefSeq" id="WP_102364825.1">
    <property type="nucleotide sequence ID" value="NZ_CP020991.1"/>
</dbReference>
<name>A0A2K9NZS6_9FIRM</name>
<dbReference type="KEGG" id="mpec:B9O19_00346"/>
<accession>A0A2K9NZS6</accession>
<dbReference type="Pfam" id="PF22435">
    <property type="entry name" value="MRM3-like_sub_bind"/>
    <property type="match status" value="1"/>
</dbReference>
<dbReference type="InterPro" id="IPR029064">
    <property type="entry name" value="Ribosomal_eL30-like_sf"/>
</dbReference>
<dbReference type="PANTHER" id="PTHR43191">
    <property type="entry name" value="RRNA METHYLTRANSFERASE 3"/>
    <property type="match status" value="1"/>
</dbReference>
<dbReference type="SUPFAM" id="SSF75217">
    <property type="entry name" value="alpha/beta knot"/>
    <property type="match status" value="1"/>
</dbReference>
<keyword evidence="3 5" id="KW-0808">Transferase</keyword>
<dbReference type="AlphaFoldDB" id="A0A2K9NZS6"/>
<dbReference type="GO" id="GO:0005737">
    <property type="term" value="C:cytoplasm"/>
    <property type="evidence" value="ECO:0007669"/>
    <property type="project" value="UniProtKB-ARBA"/>
</dbReference>
<dbReference type="Pfam" id="PF00588">
    <property type="entry name" value="SpoU_methylase"/>
    <property type="match status" value="1"/>
</dbReference>
<organism evidence="5 6">
    <name type="scientific">Monoglobus pectinilyticus</name>
    <dbReference type="NCBI Taxonomy" id="1981510"/>
    <lineage>
        <taxon>Bacteria</taxon>
        <taxon>Bacillati</taxon>
        <taxon>Bacillota</taxon>
        <taxon>Clostridia</taxon>
        <taxon>Monoglobales</taxon>
        <taxon>Monoglobaceae</taxon>
        <taxon>Monoglobus</taxon>
    </lineage>
</organism>
<dbReference type="OrthoDB" id="9785673at2"/>
<evidence type="ECO:0000256" key="3">
    <source>
        <dbReference type="ARBA" id="ARBA00022679"/>
    </source>
</evidence>
<comment type="similarity">
    <text evidence="1">Belongs to the class IV-like SAM-binding methyltransferase superfamily. RNA methyltransferase TrmH family.</text>
</comment>
<sequence>MIESITAKENKKLKLISSLSAKKGRIKNNAYLVEGKRMVLEAFEYVRDAIMFIIISENFSSENKDLVTSLDESAISVYTVSDKLFKESVDTMNPQGIAAAVSIKNLSVKKSELNDINKILILDGISEPGNLGTIIRTAEAAGIELIYLLKGCADIYNPKVVRSTMGSIFRTEFVFADNAEILNDVKKHGFKIICSCLENSVDIYRYIADRGADESIKTAIVVGSEAFGVSEEVLNMSDIRVRIPMRGKVESLNAAIAAGILMYLL</sequence>
<dbReference type="PANTHER" id="PTHR43191:SF2">
    <property type="entry name" value="RRNA METHYLTRANSFERASE 3, MITOCHONDRIAL"/>
    <property type="match status" value="1"/>
</dbReference>
<dbReference type="InterPro" id="IPR013123">
    <property type="entry name" value="SpoU_subst-bd"/>
</dbReference>
<reference evidence="5 6" key="1">
    <citation type="submission" date="2017-04" db="EMBL/GenBank/DDBJ databases">
        <title>Monoglobus pectinilyticus 14 draft genome.</title>
        <authorList>
            <person name="Kim C."/>
            <person name="Rosendale D.I."/>
            <person name="Kelly W.J."/>
            <person name="Tannock G.W."/>
            <person name="Patchett M.L."/>
            <person name="Jordens J.Z."/>
        </authorList>
    </citation>
    <scope>NUCLEOTIDE SEQUENCE [LARGE SCALE GENOMIC DNA]</scope>
    <source>
        <strain evidence="5 6">14</strain>
    </source>
</reference>
<gene>
    <name evidence="5" type="ORF">B9O19_00346</name>
</gene>
<dbReference type="InterPro" id="IPR053888">
    <property type="entry name" value="MRM3-like_sub_bind"/>
</dbReference>
<dbReference type="Proteomes" id="UP000235589">
    <property type="component" value="Chromosome"/>
</dbReference>
<dbReference type="GO" id="GO:0006396">
    <property type="term" value="P:RNA processing"/>
    <property type="evidence" value="ECO:0007669"/>
    <property type="project" value="InterPro"/>
</dbReference>
<evidence type="ECO:0000256" key="2">
    <source>
        <dbReference type="ARBA" id="ARBA00022603"/>
    </source>
</evidence>
<keyword evidence="2 5" id="KW-0489">Methyltransferase</keyword>
<keyword evidence="6" id="KW-1185">Reference proteome</keyword>
<dbReference type="InterPro" id="IPR051259">
    <property type="entry name" value="rRNA_Methyltransferase"/>
</dbReference>
<dbReference type="GO" id="GO:0003723">
    <property type="term" value="F:RNA binding"/>
    <property type="evidence" value="ECO:0007669"/>
    <property type="project" value="InterPro"/>
</dbReference>